<comment type="caution">
    <text evidence="3">The sequence shown here is derived from an EMBL/GenBank/DDBJ whole genome shotgun (WGS) entry which is preliminary data.</text>
</comment>
<dbReference type="InterPro" id="IPR002885">
    <property type="entry name" value="PPR_rpt"/>
</dbReference>
<dbReference type="AlphaFoldDB" id="A0A7J6VQQ2"/>
<feature type="repeat" description="PPR" evidence="2">
    <location>
        <begin position="410"/>
        <end position="444"/>
    </location>
</feature>
<sequence>MLLSKAITASRVIYLSPVFTKRFITSSSFYSLNPFLPRRTLPIVEEKIGYDSKEIAFSIKSWFKRKDDIVIDRIFEILARNDSNGDAELELSQLKLKLNEGFVLKVLNQGKDVLSCLKFFDWSGRQNGYFHTRATFNAIFKILSREKLMSLMLDFLDNFRSHKGMHRVRFYDTLVVGYAVAGKPDIALHLFGTMRFQGLDLNPFSYHVFVNALVEQSCFFVAEVIFKQICLRGLESEITSCIRVKSFCKQDKLQEGVAFLHGLESRGLVVNDYMVSTLVDAHCKMRKFAEARRLMEDFWGLAKIEHADGLRSRDLVQAGKIDGAMNFLRTKKLLEGYVPDVFRYNTLICRLLRENRLNDVFDLLMEMIEENIFPDRVTMNAALCFFCKAGMVDVALELYNSRSEFGLSLNSLSYNYLINTLVGDGSVDEAYQVLKDSIKQGWFPVKKTASIIAEALCREGKLDKVWELVIMALEQNVMPSDAVCVKFISGLCKANRVEDGYMIYGELNRVKKLTYKYTFFDLVRGFSRLNRGDMAATLLIEMQENGHRPSRELYRAVLCCICNMDNPEQLFFKLLELQLSHQEPDCHIYNFFIDGSGHAKRPDLARKVYELMVRNGIEPNNTSKLLIMQSYLKGERVADAMNFYYDLCDPSRKLNNAMVVGLCKANKPGLGLELLRKLREKRLLPSLECYEELVRSFCTIKNYDLVVEVIDELLKTGRYVSSFIGNLLLLHSLKSRELYRVLVQSGFMTRRTSESSTLTLGELVGLFSGAFRKNSHKENFDEIIEQCFPPDTFTYNMLLRRLSMAKGLDKFVEMFHKMVRRGYQPNRMTYDIIVHGLLKHGRRHEALKWMDEAQRRGFDLTENTKYLL</sequence>
<feature type="repeat" description="PPR" evidence="2">
    <location>
        <begin position="791"/>
        <end position="825"/>
    </location>
</feature>
<evidence type="ECO:0000313" key="4">
    <source>
        <dbReference type="Proteomes" id="UP000554482"/>
    </source>
</evidence>
<accession>A0A7J6VQQ2</accession>
<keyword evidence="1" id="KW-0677">Repeat</keyword>
<dbReference type="PANTHER" id="PTHR47932:SF34">
    <property type="entry name" value="OS10G0147250 PROTEIN"/>
    <property type="match status" value="1"/>
</dbReference>
<name>A0A7J6VQQ2_THATH</name>
<evidence type="ECO:0000256" key="1">
    <source>
        <dbReference type="ARBA" id="ARBA00022737"/>
    </source>
</evidence>
<proteinExistence type="predicted"/>
<dbReference type="EMBL" id="JABWDY010028026">
    <property type="protein sequence ID" value="KAF5187406.1"/>
    <property type="molecule type" value="Genomic_DNA"/>
</dbReference>
<dbReference type="OrthoDB" id="185373at2759"/>
<feature type="repeat" description="PPR" evidence="2">
    <location>
        <begin position="340"/>
        <end position="374"/>
    </location>
</feature>
<feature type="repeat" description="PPR" evidence="2">
    <location>
        <begin position="585"/>
        <end position="619"/>
    </location>
</feature>
<dbReference type="GO" id="GO:0003729">
    <property type="term" value="F:mRNA binding"/>
    <property type="evidence" value="ECO:0007669"/>
    <property type="project" value="TreeGrafter"/>
</dbReference>
<dbReference type="Proteomes" id="UP000554482">
    <property type="component" value="Unassembled WGS sequence"/>
</dbReference>
<gene>
    <name evidence="3" type="ORF">FRX31_023008</name>
</gene>
<evidence type="ECO:0000313" key="3">
    <source>
        <dbReference type="EMBL" id="KAF5187406.1"/>
    </source>
</evidence>
<dbReference type="Pfam" id="PF01535">
    <property type="entry name" value="PPR"/>
    <property type="match status" value="6"/>
</dbReference>
<dbReference type="Gene3D" id="1.25.40.10">
    <property type="entry name" value="Tetratricopeptide repeat domain"/>
    <property type="match status" value="6"/>
</dbReference>
<organism evidence="3 4">
    <name type="scientific">Thalictrum thalictroides</name>
    <name type="common">Rue-anemone</name>
    <name type="synonym">Anemone thalictroides</name>
    <dbReference type="NCBI Taxonomy" id="46969"/>
    <lineage>
        <taxon>Eukaryota</taxon>
        <taxon>Viridiplantae</taxon>
        <taxon>Streptophyta</taxon>
        <taxon>Embryophyta</taxon>
        <taxon>Tracheophyta</taxon>
        <taxon>Spermatophyta</taxon>
        <taxon>Magnoliopsida</taxon>
        <taxon>Ranunculales</taxon>
        <taxon>Ranunculaceae</taxon>
        <taxon>Thalictroideae</taxon>
        <taxon>Thalictrum</taxon>
    </lineage>
</organism>
<dbReference type="NCBIfam" id="TIGR00756">
    <property type="entry name" value="PPR"/>
    <property type="match status" value="6"/>
</dbReference>
<dbReference type="PROSITE" id="PS51375">
    <property type="entry name" value="PPR"/>
    <property type="match status" value="7"/>
</dbReference>
<protein>
    <submittedName>
        <fullName evidence="3">Pentatricopeptide repeat-containing protein</fullName>
    </submittedName>
</protein>
<keyword evidence="4" id="KW-1185">Reference proteome</keyword>
<dbReference type="Pfam" id="PF13041">
    <property type="entry name" value="PPR_2"/>
    <property type="match status" value="2"/>
</dbReference>
<dbReference type="InterPro" id="IPR011990">
    <property type="entry name" value="TPR-like_helical_dom_sf"/>
</dbReference>
<feature type="repeat" description="PPR" evidence="2">
    <location>
        <begin position="515"/>
        <end position="549"/>
    </location>
</feature>
<feature type="repeat" description="PPR" evidence="2">
    <location>
        <begin position="826"/>
        <end position="860"/>
    </location>
</feature>
<evidence type="ECO:0000256" key="2">
    <source>
        <dbReference type="PROSITE-ProRule" id="PRU00708"/>
    </source>
</evidence>
<reference evidence="3 4" key="1">
    <citation type="submission" date="2020-06" db="EMBL/GenBank/DDBJ databases">
        <title>Transcriptomic and genomic resources for Thalictrum thalictroides and T. hernandezii: Facilitating candidate gene discovery in an emerging model plant lineage.</title>
        <authorList>
            <person name="Arias T."/>
            <person name="Riano-Pachon D.M."/>
            <person name="Di Stilio V.S."/>
        </authorList>
    </citation>
    <scope>NUCLEOTIDE SEQUENCE [LARGE SCALE GENOMIC DNA]</scope>
    <source>
        <strain evidence="4">cv. WT478/WT964</strain>
        <tissue evidence="3">Leaves</tissue>
    </source>
</reference>
<dbReference type="PANTHER" id="PTHR47932">
    <property type="entry name" value="ATPASE EXPRESSION PROTEIN 3"/>
    <property type="match status" value="1"/>
</dbReference>
<feature type="repeat" description="PPR" evidence="2">
    <location>
        <begin position="375"/>
        <end position="409"/>
    </location>
</feature>